<feature type="compositionally biased region" description="Acidic residues" evidence="1">
    <location>
        <begin position="843"/>
        <end position="854"/>
    </location>
</feature>
<reference evidence="2 3" key="1">
    <citation type="journal article" date="2012" name="Science">
        <title>The Paleozoic origin of enzymatic lignin decomposition reconstructed from 31 fungal genomes.</title>
        <authorList>
            <person name="Floudas D."/>
            <person name="Binder M."/>
            <person name="Riley R."/>
            <person name="Barry K."/>
            <person name="Blanchette R.A."/>
            <person name="Henrissat B."/>
            <person name="Martinez A.T."/>
            <person name="Otillar R."/>
            <person name="Spatafora J.W."/>
            <person name="Yadav J.S."/>
            <person name="Aerts A."/>
            <person name="Benoit I."/>
            <person name="Boyd A."/>
            <person name="Carlson A."/>
            <person name="Copeland A."/>
            <person name="Coutinho P.M."/>
            <person name="de Vries R.P."/>
            <person name="Ferreira P."/>
            <person name="Findley K."/>
            <person name="Foster B."/>
            <person name="Gaskell J."/>
            <person name="Glotzer D."/>
            <person name="Gorecki P."/>
            <person name="Heitman J."/>
            <person name="Hesse C."/>
            <person name="Hori C."/>
            <person name="Igarashi K."/>
            <person name="Jurgens J.A."/>
            <person name="Kallen N."/>
            <person name="Kersten P."/>
            <person name="Kohler A."/>
            <person name="Kuees U."/>
            <person name="Kumar T.K.A."/>
            <person name="Kuo A."/>
            <person name="LaButti K."/>
            <person name="Larrondo L.F."/>
            <person name="Lindquist E."/>
            <person name="Ling A."/>
            <person name="Lombard V."/>
            <person name="Lucas S."/>
            <person name="Lundell T."/>
            <person name="Martin R."/>
            <person name="McLaughlin D.J."/>
            <person name="Morgenstern I."/>
            <person name="Morin E."/>
            <person name="Murat C."/>
            <person name="Nagy L.G."/>
            <person name="Nolan M."/>
            <person name="Ohm R.A."/>
            <person name="Patyshakuliyeva A."/>
            <person name="Rokas A."/>
            <person name="Ruiz-Duenas F.J."/>
            <person name="Sabat G."/>
            <person name="Salamov A."/>
            <person name="Samejima M."/>
            <person name="Schmutz J."/>
            <person name="Slot J.C."/>
            <person name="St John F."/>
            <person name="Stenlid J."/>
            <person name="Sun H."/>
            <person name="Sun S."/>
            <person name="Syed K."/>
            <person name="Tsang A."/>
            <person name="Wiebenga A."/>
            <person name="Young D."/>
            <person name="Pisabarro A."/>
            <person name="Eastwood D.C."/>
            <person name="Martin F."/>
            <person name="Cullen D."/>
            <person name="Grigoriev I.V."/>
            <person name="Hibbett D.S."/>
        </authorList>
    </citation>
    <scope>NUCLEOTIDE SEQUENCE</scope>
    <source>
        <strain evidence="3">FP-58527</strain>
    </source>
</reference>
<evidence type="ECO:0000256" key="1">
    <source>
        <dbReference type="SAM" id="MobiDB-lite"/>
    </source>
</evidence>
<dbReference type="STRING" id="743788.S8EM64"/>
<feature type="compositionally biased region" description="Basic and acidic residues" evidence="1">
    <location>
        <begin position="787"/>
        <end position="800"/>
    </location>
</feature>
<sequence>MERLCDEIIQIILNCLVDPSHFRLVSRRCYAITQDPYVRALYFISRYGRTQAFYYAFDRGKLLNEKVIDIMISGGAHLSRYLAQCAIHHYFRAQVHFIKSRWVKSVPLSVFTHFMMVASRMYGDIPTGKGDDDGAIFSAVLKTSRLPVETRAKWETLKEVVEKYKFIPFCIKDPMMVQFPLVLAVEPRLLPYARANGFVMDRKYRNFVFRKMFEKPAIPYDGRIKEVVNNVRELTRLDPNMFVTRTVAAEVCMDSHLNDTGYDALKILDKEGVLKFSLALVVEELFKTFINTRSVGMVTTYQVIQKVYPDFPSDDQTVRLVILCNIFFHDLNGVPTSVSVTGTPSLAEYVESCEGKIEKLGLAPVTRQDLLGILTNKFTPDRFGGILEYGRTVLGLSPQEMAQLRRDAALASLEVGCKGKMLEKLVELDPSLRDDIAKHILQNMRLEVEDLPPSEDEEACRRYEARLCRDFVHCGRYRYPVANVTGLQRAEAPNPNQAPHPMANDPTPAGDVTNEANLEMAARDETLHDDDDSDGEDEPEADNDVEELGHVGQDTLTTMIRKDELAPSARRRRLYDMYATYADNLGKSTCPGEYTYVGRWINGAFGHRHPVTAIFMLHAVINENMNGLQIHAYHLDTGSLAGRIPVTLKHFKMLARLGRQPHIALYDDIEAGAEFYFDEDDYLEANKGVAGNGNLSRTRGRRMKTEITPVSPMILDAPPGDSKSIRSRKRPRRSATMARSYVIPDSDDDAIAEVGRAVVSSDFAKKRRSETNLQRWIKHLSVLLKEEQRKSKEKRKREQATAEPGAKVRVPRSDFFKSLSTNLSRLRKADREKRQQLYGADVPSEDYSEGEEDEYQYRTTRSKRRKV</sequence>
<dbReference type="Proteomes" id="UP000015241">
    <property type="component" value="Unassembled WGS sequence"/>
</dbReference>
<dbReference type="OrthoDB" id="270318at2759"/>
<protein>
    <submittedName>
        <fullName evidence="2">Uncharacterized protein</fullName>
    </submittedName>
</protein>
<gene>
    <name evidence="2" type="ORF">FOMPIDRAFT_1021541</name>
</gene>
<dbReference type="HOGENOM" id="CLU_021749_0_0_1"/>
<proteinExistence type="predicted"/>
<dbReference type="InParanoid" id="S8EM64"/>
<evidence type="ECO:0000313" key="3">
    <source>
        <dbReference type="Proteomes" id="UP000015241"/>
    </source>
</evidence>
<feature type="region of interest" description="Disordered" evidence="1">
    <location>
        <begin position="826"/>
        <end position="867"/>
    </location>
</feature>
<feature type="region of interest" description="Disordered" evidence="1">
    <location>
        <begin position="711"/>
        <end position="738"/>
    </location>
</feature>
<feature type="region of interest" description="Disordered" evidence="1">
    <location>
        <begin position="527"/>
        <end position="550"/>
    </location>
</feature>
<dbReference type="EMBL" id="KE504124">
    <property type="protein sequence ID" value="EPT05238.1"/>
    <property type="molecule type" value="Genomic_DNA"/>
</dbReference>
<feature type="region of interest" description="Disordered" evidence="1">
    <location>
        <begin position="491"/>
        <end position="512"/>
    </location>
</feature>
<keyword evidence="3" id="KW-1185">Reference proteome</keyword>
<accession>S8EM64</accession>
<feature type="compositionally biased region" description="Acidic residues" evidence="1">
    <location>
        <begin position="527"/>
        <end position="546"/>
    </location>
</feature>
<evidence type="ECO:0000313" key="2">
    <source>
        <dbReference type="EMBL" id="EPT05238.1"/>
    </source>
</evidence>
<name>S8EM64_FOMSC</name>
<feature type="region of interest" description="Disordered" evidence="1">
    <location>
        <begin position="787"/>
        <end position="814"/>
    </location>
</feature>
<dbReference type="AlphaFoldDB" id="S8EM64"/>
<dbReference type="eggNOG" id="ENOG502SESP">
    <property type="taxonomic scope" value="Eukaryota"/>
</dbReference>
<organism evidence="2 3">
    <name type="scientific">Fomitopsis schrenkii</name>
    <name type="common">Brown rot fungus</name>
    <dbReference type="NCBI Taxonomy" id="2126942"/>
    <lineage>
        <taxon>Eukaryota</taxon>
        <taxon>Fungi</taxon>
        <taxon>Dikarya</taxon>
        <taxon>Basidiomycota</taxon>
        <taxon>Agaricomycotina</taxon>
        <taxon>Agaricomycetes</taxon>
        <taxon>Polyporales</taxon>
        <taxon>Fomitopsis</taxon>
    </lineage>
</organism>